<dbReference type="AlphaFoldDB" id="A0A7Y7IF29"/>
<dbReference type="CDD" id="cd00610">
    <property type="entry name" value="OAT_like"/>
    <property type="match status" value="1"/>
</dbReference>
<organism evidence="4 5">
    <name type="scientific">Arthrobacter wenxiniae</name>
    <dbReference type="NCBI Taxonomy" id="2713570"/>
    <lineage>
        <taxon>Bacteria</taxon>
        <taxon>Bacillati</taxon>
        <taxon>Actinomycetota</taxon>
        <taxon>Actinomycetes</taxon>
        <taxon>Micrococcales</taxon>
        <taxon>Micrococcaceae</taxon>
        <taxon>Arthrobacter</taxon>
    </lineage>
</organism>
<evidence type="ECO:0000313" key="5">
    <source>
        <dbReference type="Proteomes" id="UP000543556"/>
    </source>
</evidence>
<comment type="similarity">
    <text evidence="1 3">Belongs to the class-III pyridoxal-phosphate-dependent aminotransferase family.</text>
</comment>
<reference evidence="4 5" key="1">
    <citation type="submission" date="2020-02" db="EMBL/GenBank/DDBJ databases">
        <title>Genome sequence of strain AETb3-4.</title>
        <authorList>
            <person name="Gao J."/>
            <person name="Zhang X."/>
        </authorList>
    </citation>
    <scope>NUCLEOTIDE SEQUENCE [LARGE SCALE GENOMIC DNA]</scope>
    <source>
        <strain evidence="4 5">AETb3-4</strain>
    </source>
</reference>
<comment type="caution">
    <text evidence="4">The sequence shown here is derived from an EMBL/GenBank/DDBJ whole genome shotgun (WGS) entry which is preliminary data.</text>
</comment>
<dbReference type="EMBL" id="JAAMFM010000004">
    <property type="protein sequence ID" value="NVM94307.1"/>
    <property type="molecule type" value="Genomic_DNA"/>
</dbReference>
<dbReference type="InterPro" id="IPR015424">
    <property type="entry name" value="PyrdxlP-dep_Trfase"/>
</dbReference>
<dbReference type="InterPro" id="IPR005814">
    <property type="entry name" value="Aminotrans_3"/>
</dbReference>
<dbReference type="Pfam" id="PF00202">
    <property type="entry name" value="Aminotran_3"/>
    <property type="match status" value="1"/>
</dbReference>
<dbReference type="Proteomes" id="UP000543556">
    <property type="component" value="Unassembled WGS sequence"/>
</dbReference>
<evidence type="ECO:0000256" key="2">
    <source>
        <dbReference type="ARBA" id="ARBA00022898"/>
    </source>
</evidence>
<gene>
    <name evidence="4" type="ORF">G6034_05170</name>
</gene>
<name>A0A7Y7IF29_9MICC</name>
<accession>A0A7Y7IF29</accession>
<sequence length="464" mass="49576">MTSIIDNGPLADASRGASPAIDTAAARRAYELDRKHVFHSWSAQELLDPMVISAAQGSWVWDGEGNKYLDFSSQLVNTNIGHQHPAVVSAIAAQAAKLCTIAPSHVNEARSEAARLIAGRTPGELDKIFFTNGGADANEHAVRMARLHTGRAKVLSAYRSYHGGTQLAVNMTGDPRRWANDTASTGTVHFFPPYLYRTSFHSTTEEEESQRALEHLEQLIGFEGPDTIAALVLESIPGSAGIYVPPAGYMQGVRELCTKYGIVFIADEVMTGFGRTGKWFAVEHFDVVPDLMTFAKGVNSGYVPLGGVAICPEIAATFGKRVYPGGLTYSGHPLATAAAVATITAMETEGMVDHAARLGTDVIGPALAGFAKRHPAVGEVRGTGVFWAIELVKDRQTREPLAPYGSSSPEMNQLIAACKSRGLLPFANFNRIHVVPPCNTSIEDATAGLDILDEVLDIADGCTV</sequence>
<dbReference type="SUPFAM" id="SSF53383">
    <property type="entry name" value="PLP-dependent transferases"/>
    <property type="match status" value="1"/>
</dbReference>
<dbReference type="GO" id="GO:0008483">
    <property type="term" value="F:transaminase activity"/>
    <property type="evidence" value="ECO:0007669"/>
    <property type="project" value="UniProtKB-KW"/>
</dbReference>
<keyword evidence="4" id="KW-0032">Aminotransferase</keyword>
<dbReference type="Gene3D" id="3.40.640.10">
    <property type="entry name" value="Type I PLP-dependent aspartate aminotransferase-like (Major domain)"/>
    <property type="match status" value="1"/>
</dbReference>
<dbReference type="PROSITE" id="PS00600">
    <property type="entry name" value="AA_TRANSFER_CLASS_3"/>
    <property type="match status" value="1"/>
</dbReference>
<dbReference type="InterPro" id="IPR049704">
    <property type="entry name" value="Aminotrans_3_PPA_site"/>
</dbReference>
<keyword evidence="4" id="KW-0808">Transferase</keyword>
<proteinExistence type="inferred from homology"/>
<keyword evidence="2 3" id="KW-0663">Pyridoxal phosphate</keyword>
<dbReference type="InterPro" id="IPR015421">
    <property type="entry name" value="PyrdxlP-dep_Trfase_major"/>
</dbReference>
<dbReference type="NCBIfam" id="NF004718">
    <property type="entry name" value="PRK06062.1"/>
    <property type="match status" value="1"/>
</dbReference>
<evidence type="ECO:0000313" key="4">
    <source>
        <dbReference type="EMBL" id="NVM94307.1"/>
    </source>
</evidence>
<dbReference type="PANTHER" id="PTHR43094:SF1">
    <property type="entry name" value="AMINOTRANSFERASE CLASS-III"/>
    <property type="match status" value="1"/>
</dbReference>
<evidence type="ECO:0000256" key="3">
    <source>
        <dbReference type="RuleBase" id="RU003560"/>
    </source>
</evidence>
<dbReference type="InterPro" id="IPR015422">
    <property type="entry name" value="PyrdxlP-dep_Trfase_small"/>
</dbReference>
<dbReference type="GO" id="GO:0030170">
    <property type="term" value="F:pyridoxal phosphate binding"/>
    <property type="evidence" value="ECO:0007669"/>
    <property type="project" value="InterPro"/>
</dbReference>
<dbReference type="Gene3D" id="3.90.1150.10">
    <property type="entry name" value="Aspartate Aminotransferase, domain 1"/>
    <property type="match status" value="1"/>
</dbReference>
<dbReference type="RefSeq" id="WP_176634020.1">
    <property type="nucleotide sequence ID" value="NZ_JAAMFM010000004.1"/>
</dbReference>
<evidence type="ECO:0000256" key="1">
    <source>
        <dbReference type="ARBA" id="ARBA00008954"/>
    </source>
</evidence>
<dbReference type="GO" id="GO:0005829">
    <property type="term" value="C:cytosol"/>
    <property type="evidence" value="ECO:0007669"/>
    <property type="project" value="TreeGrafter"/>
</dbReference>
<keyword evidence="5" id="KW-1185">Reference proteome</keyword>
<protein>
    <submittedName>
        <fullName evidence="4">Aspartate aminotransferase family protein</fullName>
    </submittedName>
</protein>
<dbReference type="PANTHER" id="PTHR43094">
    <property type="entry name" value="AMINOTRANSFERASE"/>
    <property type="match status" value="1"/>
</dbReference>